<name>A0ABR2HXY8_9PEZI</name>
<feature type="region of interest" description="Disordered" evidence="1">
    <location>
        <begin position="330"/>
        <end position="355"/>
    </location>
</feature>
<organism evidence="2 3">
    <name type="scientific">Apiospora arundinis</name>
    <dbReference type="NCBI Taxonomy" id="335852"/>
    <lineage>
        <taxon>Eukaryota</taxon>
        <taxon>Fungi</taxon>
        <taxon>Dikarya</taxon>
        <taxon>Ascomycota</taxon>
        <taxon>Pezizomycotina</taxon>
        <taxon>Sordariomycetes</taxon>
        <taxon>Xylariomycetidae</taxon>
        <taxon>Amphisphaeriales</taxon>
        <taxon>Apiosporaceae</taxon>
        <taxon>Apiospora</taxon>
    </lineage>
</organism>
<reference evidence="2 3" key="1">
    <citation type="journal article" date="2024" name="IMA Fungus">
        <title>Apiospora arundinis, a panoply of carbohydrate-active enzymes and secondary metabolites.</title>
        <authorList>
            <person name="Sorensen T."/>
            <person name="Petersen C."/>
            <person name="Muurmann A.T."/>
            <person name="Christiansen J.V."/>
            <person name="Brundto M.L."/>
            <person name="Overgaard C.K."/>
            <person name="Boysen A.T."/>
            <person name="Wollenberg R.D."/>
            <person name="Larsen T.O."/>
            <person name="Sorensen J.L."/>
            <person name="Nielsen K.L."/>
            <person name="Sondergaard T.E."/>
        </authorList>
    </citation>
    <scope>NUCLEOTIDE SEQUENCE [LARGE SCALE GENOMIC DNA]</scope>
    <source>
        <strain evidence="2 3">AAU 773</strain>
    </source>
</reference>
<evidence type="ECO:0000313" key="3">
    <source>
        <dbReference type="Proteomes" id="UP001390339"/>
    </source>
</evidence>
<protein>
    <submittedName>
        <fullName evidence="2">Uncharacterized protein</fullName>
    </submittedName>
</protein>
<dbReference type="EMBL" id="JAPCWZ010000007">
    <property type="protein sequence ID" value="KAK8854994.1"/>
    <property type="molecule type" value="Genomic_DNA"/>
</dbReference>
<evidence type="ECO:0000313" key="2">
    <source>
        <dbReference type="EMBL" id="KAK8854994.1"/>
    </source>
</evidence>
<keyword evidence="3" id="KW-1185">Reference proteome</keyword>
<sequence length="355" mass="39745">MEKNSTLVDPIWKSVVGKSYSRLPEREKKKAQRNIAQHILSFFLGPPTHSFDQYCTEAPSLQVGKDESPFSRHKVHLAIDNLALPAVLKLGLHLLLSVQTQNTRKMPTTMDSVYSIRSILVEMGKRHTDSEDEEESPQFFVLDCILAKLLLECIHPTRRRVAKIKDSPAVVAKVTNKVLSKLLLPPLAAASLEWLDDFEIEDCLPWGDTVCVDYPSGLRCSIHYDFPLIVAPDKFPESLQQERIRLALDLLRARTVRCQSARDLDGVPLQISRVDLALQQYGMDSDDARSLAASQGQAAAARSPFKKTEALLRAEGRIVELEQTITRMMQASEEKDQDQDYGELSGSEASSTDSD</sequence>
<accession>A0ABR2HXY8</accession>
<evidence type="ECO:0000256" key="1">
    <source>
        <dbReference type="SAM" id="MobiDB-lite"/>
    </source>
</evidence>
<comment type="caution">
    <text evidence="2">The sequence shown here is derived from an EMBL/GenBank/DDBJ whole genome shotgun (WGS) entry which is preliminary data.</text>
</comment>
<proteinExistence type="predicted"/>
<dbReference type="Proteomes" id="UP001390339">
    <property type="component" value="Unassembled WGS sequence"/>
</dbReference>
<gene>
    <name evidence="2" type="ORF">PGQ11_010906</name>
</gene>